<feature type="coiled-coil region" evidence="1">
    <location>
        <begin position="23"/>
        <end position="57"/>
    </location>
</feature>
<reference evidence="2 3" key="1">
    <citation type="submission" date="2015-05" db="EMBL/GenBank/DDBJ databases">
        <title>Genome sequence of Mycobacterium heraklionense Davo strain.</title>
        <authorList>
            <person name="Greninger A.L."/>
            <person name="Cunningham G."/>
            <person name="Miller S."/>
        </authorList>
    </citation>
    <scope>NUCLEOTIDE SEQUENCE [LARGE SCALE GENOMIC DNA]</scope>
    <source>
        <strain evidence="2 3">Davo</strain>
    </source>
</reference>
<evidence type="ECO:0000313" key="2">
    <source>
        <dbReference type="EMBL" id="KLO25872.1"/>
    </source>
</evidence>
<evidence type="ECO:0000313" key="3">
    <source>
        <dbReference type="Proteomes" id="UP000036464"/>
    </source>
</evidence>
<evidence type="ECO:0000256" key="1">
    <source>
        <dbReference type="SAM" id="Coils"/>
    </source>
</evidence>
<evidence type="ECO:0008006" key="4">
    <source>
        <dbReference type="Google" id="ProtNLM"/>
    </source>
</evidence>
<organism evidence="2 3">
    <name type="scientific">Mycolicibacter heraklionensis</name>
    <dbReference type="NCBI Taxonomy" id="512402"/>
    <lineage>
        <taxon>Bacteria</taxon>
        <taxon>Bacillati</taxon>
        <taxon>Actinomycetota</taxon>
        <taxon>Actinomycetes</taxon>
        <taxon>Mycobacteriales</taxon>
        <taxon>Mycobacteriaceae</taxon>
        <taxon>Mycolicibacter</taxon>
    </lineage>
</organism>
<sequence length="61" mass="7162">MTYPDLLTIASQVCEIDRLRLAKEHAESRVFELTIENAQLEQRIAELEDELGRSEDKRYQP</sequence>
<comment type="caution">
    <text evidence="2">The sequence shown here is derived from an EMBL/GenBank/DDBJ whole genome shotgun (WGS) entry which is preliminary data.</text>
</comment>
<dbReference type="RefSeq" id="WP_047321210.1">
    <property type="nucleotide sequence ID" value="NZ_LDPO01000027.1"/>
</dbReference>
<dbReference type="EMBL" id="LDPO01000027">
    <property type="protein sequence ID" value="KLO25872.1"/>
    <property type="molecule type" value="Genomic_DNA"/>
</dbReference>
<gene>
    <name evidence="2" type="ORF">ABW16_21380</name>
</gene>
<dbReference type="Proteomes" id="UP000036464">
    <property type="component" value="Unassembled WGS sequence"/>
</dbReference>
<accession>A0ABR5FA03</accession>
<proteinExistence type="predicted"/>
<protein>
    <recommendedName>
        <fullName evidence="4">Transposase</fullName>
    </recommendedName>
</protein>
<keyword evidence="3" id="KW-1185">Reference proteome</keyword>
<keyword evidence="1" id="KW-0175">Coiled coil</keyword>
<name>A0ABR5FA03_9MYCO</name>